<feature type="region of interest" description="Disordered" evidence="2">
    <location>
        <begin position="54"/>
        <end position="153"/>
    </location>
</feature>
<evidence type="ECO:0000313" key="4">
    <source>
        <dbReference type="Proteomes" id="UP000585474"/>
    </source>
</evidence>
<protein>
    <submittedName>
        <fullName evidence="3">Uncharacterized protein</fullName>
    </submittedName>
</protein>
<comment type="caution">
    <text evidence="3">The sequence shown here is derived from an EMBL/GenBank/DDBJ whole genome shotgun (WGS) entry which is preliminary data.</text>
</comment>
<proteinExistence type="predicted"/>
<dbReference type="Proteomes" id="UP000585474">
    <property type="component" value="Unassembled WGS sequence"/>
</dbReference>
<dbReference type="EMBL" id="BJWL01000010">
    <property type="protein sequence ID" value="GFY95470.1"/>
    <property type="molecule type" value="Genomic_DNA"/>
</dbReference>
<feature type="coiled-coil region" evidence="1">
    <location>
        <begin position="364"/>
        <end position="395"/>
    </location>
</feature>
<evidence type="ECO:0000256" key="2">
    <source>
        <dbReference type="SAM" id="MobiDB-lite"/>
    </source>
</evidence>
<name>A0A7J0F9U4_9ERIC</name>
<keyword evidence="1" id="KW-0175">Coiled coil</keyword>
<sequence>MAKGDKVLLSPGFIANCVPVYERERMENIRRNNEVCRSLGVKRITPASVGLVQHKRSTAKAKCTKRNNGELDDVDYRPQDDEDDRVDSDSSDSFEKEIIEMPLGGQPPNSYPEPQCGDNVMSERVTRSTPQSDMDSQSLLPPITQPQHEGLPKKNVGEHAARMASKIGMEDKFDLQGNPNDVDKIVARQCGRTMSSFSYRLHKKYKELKDTRGEDYARNNPPSYVKLEQWTSLIEKKWSVKKMAGLLIRQNTDVNTDVGSKSLPVRVATAENLGVVSALAKVHKSTHFNGNTNEWITPESEVIHDKIEQIEVEQNSQDGAIPITQEELSIKVFGERSGYVTGLGMRPSSSSRNIVGHGDNIKYVTQLEQKVQEQADQIQKQADKIQEQAKGIEIVYAEGWQ</sequence>
<gene>
    <name evidence="3" type="ORF">Acr_10g0008550</name>
</gene>
<feature type="compositionally biased region" description="Polar residues" evidence="2">
    <location>
        <begin position="127"/>
        <end position="139"/>
    </location>
</feature>
<evidence type="ECO:0000256" key="1">
    <source>
        <dbReference type="SAM" id="Coils"/>
    </source>
</evidence>
<keyword evidence="4" id="KW-1185">Reference proteome</keyword>
<dbReference type="OrthoDB" id="1636814at2759"/>
<feature type="compositionally biased region" description="Acidic residues" evidence="2">
    <location>
        <begin position="80"/>
        <end position="92"/>
    </location>
</feature>
<accession>A0A7J0F9U4</accession>
<dbReference type="AlphaFoldDB" id="A0A7J0F9U4"/>
<organism evidence="3 4">
    <name type="scientific">Actinidia rufa</name>
    <dbReference type="NCBI Taxonomy" id="165716"/>
    <lineage>
        <taxon>Eukaryota</taxon>
        <taxon>Viridiplantae</taxon>
        <taxon>Streptophyta</taxon>
        <taxon>Embryophyta</taxon>
        <taxon>Tracheophyta</taxon>
        <taxon>Spermatophyta</taxon>
        <taxon>Magnoliopsida</taxon>
        <taxon>eudicotyledons</taxon>
        <taxon>Gunneridae</taxon>
        <taxon>Pentapetalae</taxon>
        <taxon>asterids</taxon>
        <taxon>Ericales</taxon>
        <taxon>Actinidiaceae</taxon>
        <taxon>Actinidia</taxon>
    </lineage>
</organism>
<evidence type="ECO:0000313" key="3">
    <source>
        <dbReference type="EMBL" id="GFY95470.1"/>
    </source>
</evidence>
<reference evidence="3 4" key="1">
    <citation type="submission" date="2019-07" db="EMBL/GenBank/DDBJ databases">
        <title>De Novo Assembly of kiwifruit Actinidia rufa.</title>
        <authorList>
            <person name="Sugita-Konishi S."/>
            <person name="Sato K."/>
            <person name="Mori E."/>
            <person name="Abe Y."/>
            <person name="Kisaki G."/>
            <person name="Hamano K."/>
            <person name="Suezawa K."/>
            <person name="Otani M."/>
            <person name="Fukuda T."/>
            <person name="Manabe T."/>
            <person name="Gomi K."/>
            <person name="Tabuchi M."/>
            <person name="Akimitsu K."/>
            <person name="Kataoka I."/>
        </authorList>
    </citation>
    <scope>NUCLEOTIDE SEQUENCE [LARGE SCALE GENOMIC DNA]</scope>
    <source>
        <strain evidence="4">cv. Fuchu</strain>
    </source>
</reference>
<feature type="compositionally biased region" description="Basic residues" evidence="2">
    <location>
        <begin position="54"/>
        <end position="65"/>
    </location>
</feature>